<evidence type="ECO:0000313" key="1">
    <source>
        <dbReference type="EMBL" id="KAK6969224.1"/>
    </source>
</evidence>
<proteinExistence type="predicted"/>
<comment type="caution">
    <text evidence="1">The sequence shown here is derived from an EMBL/GenBank/DDBJ whole genome shotgun (WGS) entry which is preliminary data.</text>
</comment>
<reference evidence="1 2" key="1">
    <citation type="journal article" date="2024" name="J Genomics">
        <title>Draft genome sequencing and assembly of Favolaschia claudopus CIRM-BRFM 2984 isolated from oak limbs.</title>
        <authorList>
            <person name="Navarro D."/>
            <person name="Drula E."/>
            <person name="Chaduli D."/>
            <person name="Cazenave R."/>
            <person name="Ahrendt S."/>
            <person name="Wang J."/>
            <person name="Lipzen A."/>
            <person name="Daum C."/>
            <person name="Barry K."/>
            <person name="Grigoriev I.V."/>
            <person name="Favel A."/>
            <person name="Rosso M.N."/>
            <person name="Martin F."/>
        </authorList>
    </citation>
    <scope>NUCLEOTIDE SEQUENCE [LARGE SCALE GENOMIC DNA]</scope>
    <source>
        <strain evidence="1 2">CIRM-BRFM 2984</strain>
    </source>
</reference>
<dbReference type="AlphaFoldDB" id="A0AAV9Z2I6"/>
<sequence length="114" mass="13270">MIADAVFLLSGVVNVVLFGMTRRILPSDSINLVKWIRRRSQPQSQSMTGVSVTIELTRDSFTIRLRLDPLMKRKRMQNRGLAWARGRWNRCRFILMWVRDFYIACTCTANGCTE</sequence>
<name>A0AAV9Z2I6_9AGAR</name>
<organism evidence="1 2">
    <name type="scientific">Favolaschia claudopus</name>
    <dbReference type="NCBI Taxonomy" id="2862362"/>
    <lineage>
        <taxon>Eukaryota</taxon>
        <taxon>Fungi</taxon>
        <taxon>Dikarya</taxon>
        <taxon>Basidiomycota</taxon>
        <taxon>Agaricomycotina</taxon>
        <taxon>Agaricomycetes</taxon>
        <taxon>Agaricomycetidae</taxon>
        <taxon>Agaricales</taxon>
        <taxon>Marasmiineae</taxon>
        <taxon>Mycenaceae</taxon>
        <taxon>Favolaschia</taxon>
    </lineage>
</organism>
<keyword evidence="2" id="KW-1185">Reference proteome</keyword>
<protein>
    <submittedName>
        <fullName evidence="1">Uncharacterized protein</fullName>
    </submittedName>
</protein>
<gene>
    <name evidence="1" type="ORF">R3P38DRAFT_3298650</name>
</gene>
<accession>A0AAV9Z2I6</accession>
<dbReference type="EMBL" id="JAWWNJ010000231">
    <property type="protein sequence ID" value="KAK6969224.1"/>
    <property type="molecule type" value="Genomic_DNA"/>
</dbReference>
<dbReference type="Proteomes" id="UP001362999">
    <property type="component" value="Unassembled WGS sequence"/>
</dbReference>
<evidence type="ECO:0000313" key="2">
    <source>
        <dbReference type="Proteomes" id="UP001362999"/>
    </source>
</evidence>